<dbReference type="CDD" id="cd03768">
    <property type="entry name" value="SR_ResInv"/>
    <property type="match status" value="1"/>
</dbReference>
<dbReference type="Pfam" id="PF07508">
    <property type="entry name" value="Recombinase"/>
    <property type="match status" value="1"/>
</dbReference>
<dbReference type="PROSITE" id="PS51737">
    <property type="entry name" value="RECOMBINASE_DNA_BIND"/>
    <property type="match status" value="1"/>
</dbReference>
<dbReference type="Gene3D" id="3.90.1750.20">
    <property type="entry name" value="Putative Large Serine Recombinase, Chain B, Domain 2"/>
    <property type="match status" value="1"/>
</dbReference>
<dbReference type="PANTHER" id="PTHR30461">
    <property type="entry name" value="DNA-INVERTASE FROM LAMBDOID PROPHAGE"/>
    <property type="match status" value="1"/>
</dbReference>
<dbReference type="InterPro" id="IPR038109">
    <property type="entry name" value="DNA_bind_recomb_sf"/>
</dbReference>
<evidence type="ECO:0000313" key="5">
    <source>
        <dbReference type="Proteomes" id="UP000184444"/>
    </source>
</evidence>
<feature type="region of interest" description="Disordered" evidence="1">
    <location>
        <begin position="389"/>
        <end position="425"/>
    </location>
</feature>
<dbReference type="AlphaFoldDB" id="A0A1M7DNA0"/>
<reference evidence="5" key="1">
    <citation type="submission" date="2016-11" db="EMBL/GenBank/DDBJ databases">
        <authorList>
            <person name="Varghese N."/>
            <person name="Submissions S."/>
        </authorList>
    </citation>
    <scope>NUCLEOTIDE SEQUENCE [LARGE SCALE GENOMIC DNA]</scope>
    <source>
        <strain evidence="5">DSM 6637</strain>
    </source>
</reference>
<dbReference type="Gene3D" id="3.40.50.1390">
    <property type="entry name" value="Resolvase, N-terminal catalytic domain"/>
    <property type="match status" value="1"/>
</dbReference>
<evidence type="ECO:0000259" key="3">
    <source>
        <dbReference type="PROSITE" id="PS51737"/>
    </source>
</evidence>
<dbReference type="Proteomes" id="UP000184444">
    <property type="component" value="Unassembled WGS sequence"/>
</dbReference>
<dbReference type="PANTHER" id="PTHR30461:SF23">
    <property type="entry name" value="DNA RECOMBINASE-RELATED"/>
    <property type="match status" value="1"/>
</dbReference>
<protein>
    <submittedName>
        <fullName evidence="4">Recombinase</fullName>
    </submittedName>
</protein>
<keyword evidence="5" id="KW-1185">Reference proteome</keyword>
<proteinExistence type="predicted"/>
<dbReference type="OrthoDB" id="7277848at2"/>
<gene>
    <name evidence="4" type="ORF">SAMN05444389_101458</name>
</gene>
<name>A0A1M7DNA0_9RHOB</name>
<dbReference type="Pfam" id="PF00239">
    <property type="entry name" value="Resolvase"/>
    <property type="match status" value="1"/>
</dbReference>
<organism evidence="4 5">
    <name type="scientific">Paracoccus solventivorans</name>
    <dbReference type="NCBI Taxonomy" id="53463"/>
    <lineage>
        <taxon>Bacteria</taxon>
        <taxon>Pseudomonadati</taxon>
        <taxon>Pseudomonadota</taxon>
        <taxon>Alphaproteobacteria</taxon>
        <taxon>Rhodobacterales</taxon>
        <taxon>Paracoccaceae</taxon>
        <taxon>Paracoccus</taxon>
    </lineage>
</organism>
<dbReference type="InterPro" id="IPR050639">
    <property type="entry name" value="SSR_resolvase"/>
</dbReference>
<dbReference type="GO" id="GO:0000150">
    <property type="term" value="F:DNA strand exchange activity"/>
    <property type="evidence" value="ECO:0007669"/>
    <property type="project" value="InterPro"/>
</dbReference>
<dbReference type="STRING" id="53463.SAMN05444389_101458"/>
<evidence type="ECO:0000313" key="4">
    <source>
        <dbReference type="EMBL" id="SHL80950.1"/>
    </source>
</evidence>
<accession>A0A1M7DNA0</accession>
<dbReference type="InterPro" id="IPR011109">
    <property type="entry name" value="DNA_bind_recombinase_dom"/>
</dbReference>
<dbReference type="InterPro" id="IPR036162">
    <property type="entry name" value="Resolvase-like_N_sf"/>
</dbReference>
<dbReference type="RefSeq" id="WP_073061333.1">
    <property type="nucleotide sequence ID" value="NZ_FRCK01000001.1"/>
</dbReference>
<dbReference type="InterPro" id="IPR006119">
    <property type="entry name" value="Resolv_N"/>
</dbReference>
<dbReference type="PROSITE" id="PS51736">
    <property type="entry name" value="RECOMBINASES_3"/>
    <property type="match status" value="1"/>
</dbReference>
<dbReference type="SMART" id="SM00857">
    <property type="entry name" value="Resolvase"/>
    <property type="match status" value="1"/>
</dbReference>
<feature type="domain" description="Recombinase" evidence="3">
    <location>
        <begin position="161"/>
        <end position="267"/>
    </location>
</feature>
<dbReference type="EMBL" id="FRCK01000001">
    <property type="protein sequence ID" value="SHL80950.1"/>
    <property type="molecule type" value="Genomic_DNA"/>
</dbReference>
<evidence type="ECO:0000259" key="2">
    <source>
        <dbReference type="PROSITE" id="PS51736"/>
    </source>
</evidence>
<evidence type="ECO:0000256" key="1">
    <source>
        <dbReference type="SAM" id="MobiDB-lite"/>
    </source>
</evidence>
<dbReference type="GO" id="GO:0003677">
    <property type="term" value="F:DNA binding"/>
    <property type="evidence" value="ECO:0007669"/>
    <property type="project" value="InterPro"/>
</dbReference>
<sequence>MRCAIYTRKSADERAGTEFGSLENQRSYCSAYIASQGGQGWQELPDRYDDEGISGGTLRRPSLKRLRADIKAGKVDTVVVYKIDRLSRSLKDFCNLVAEFEEVGVNFVAVTQALDTATAMGRLTLNVLLSFGQFERELTSERLTDWFAGARERGLWVPQRPFGYAKLPGSNQLVPHETEAPHVRWMFQRYIALRSAERVADEMYRRGVRGAKGQPFTGGMVRHLIRHPIYLGKIVHRKQAMPGIHTPLVSAALWKKANEVLADASLRRRSGRSRISPGLLKGLLYDRTGGILVYTFLWSKGHAYRYYIAQQESRRGYGKGSDPYMRFRAGDLEGAVLEVVHRMTGYDLSDLTKRETQERLRKYVERVDIDLEGMSVVFRAGGVVRAEAKGRLKPGAPRPRPTRYRPQLELDTVGELKPSPRPPAS</sequence>
<dbReference type="SUPFAM" id="SSF53041">
    <property type="entry name" value="Resolvase-like"/>
    <property type="match status" value="1"/>
</dbReference>
<feature type="domain" description="Resolvase/invertase-type recombinase catalytic" evidence="2">
    <location>
        <begin position="2"/>
        <end position="154"/>
    </location>
</feature>